<dbReference type="EMBL" id="AWXR01000022">
    <property type="protein sequence ID" value="ERM82706.1"/>
    <property type="molecule type" value="Genomic_DNA"/>
</dbReference>
<dbReference type="Proteomes" id="UP000016843">
    <property type="component" value="Unassembled WGS sequence"/>
</dbReference>
<organism evidence="1 2">
    <name type="scientific">Rhodonellum psychrophilum GCM71 = DSM 17998</name>
    <dbReference type="NCBI Taxonomy" id="1123057"/>
    <lineage>
        <taxon>Bacteria</taxon>
        <taxon>Pseudomonadati</taxon>
        <taxon>Bacteroidota</taxon>
        <taxon>Cytophagia</taxon>
        <taxon>Cytophagales</taxon>
        <taxon>Cytophagaceae</taxon>
        <taxon>Rhodonellum</taxon>
    </lineage>
</organism>
<accession>U5C199</accession>
<name>U5C199_9BACT</name>
<protein>
    <submittedName>
        <fullName evidence="1">Uncharacterized protein</fullName>
    </submittedName>
</protein>
<reference evidence="1 2" key="1">
    <citation type="journal article" date="2013" name="Genome Announc.">
        <title>Draft Genome Sequence of the Psychrophilic and Alkaliphilic Rhodonellum psychrophilum Strain GCM71T.</title>
        <authorList>
            <person name="Hauptmann A.L."/>
            <person name="Glaring M.A."/>
            <person name="Hallin P.F."/>
            <person name="Prieme A."/>
            <person name="Stougaard P."/>
        </authorList>
    </citation>
    <scope>NUCLEOTIDE SEQUENCE [LARGE SCALE GENOMIC DNA]</scope>
    <source>
        <strain evidence="1 2">GCM71</strain>
    </source>
</reference>
<dbReference type="AlphaFoldDB" id="U5C199"/>
<evidence type="ECO:0000313" key="1">
    <source>
        <dbReference type="EMBL" id="ERM82706.1"/>
    </source>
</evidence>
<sequence length="55" mass="6510">MGGFFVSLYQFYHHVKSHNLARRNEHLAGVFFFKSETIIMGFHFSSLDWVLSEFP</sequence>
<comment type="caution">
    <text evidence="1">The sequence shown here is derived from an EMBL/GenBank/DDBJ whole genome shotgun (WGS) entry which is preliminary data.</text>
</comment>
<keyword evidence="2" id="KW-1185">Reference proteome</keyword>
<gene>
    <name evidence="1" type="ORF">P872_04100</name>
</gene>
<evidence type="ECO:0000313" key="2">
    <source>
        <dbReference type="Proteomes" id="UP000016843"/>
    </source>
</evidence>
<proteinExistence type="predicted"/>